<evidence type="ECO:0000256" key="4">
    <source>
        <dbReference type="ARBA" id="ARBA00023242"/>
    </source>
</evidence>
<evidence type="ECO:0000256" key="3">
    <source>
        <dbReference type="ARBA" id="ARBA00023163"/>
    </source>
</evidence>
<keyword evidence="4" id="KW-0539">Nucleus</keyword>
<evidence type="ECO:0000256" key="2">
    <source>
        <dbReference type="ARBA" id="ARBA00023015"/>
    </source>
</evidence>
<evidence type="ECO:0000256" key="1">
    <source>
        <dbReference type="ARBA" id="ARBA00004123"/>
    </source>
</evidence>
<proteinExistence type="predicted"/>
<name>A0A6M2EAY3_9ROSI</name>
<dbReference type="NCBIfam" id="TIGR01557">
    <property type="entry name" value="myb_SHAQKYF"/>
    <property type="match status" value="1"/>
</dbReference>
<dbReference type="SUPFAM" id="SSF46689">
    <property type="entry name" value="Homeodomain-like"/>
    <property type="match status" value="1"/>
</dbReference>
<keyword evidence="2" id="KW-0805">Transcription regulation</keyword>
<accession>A0A6M2EAY3</accession>
<keyword evidence="3" id="KW-0804">Transcription</keyword>
<reference evidence="5" key="1">
    <citation type="submission" date="2020-03" db="EMBL/GenBank/DDBJ databases">
        <authorList>
            <person name="Zhang R."/>
        </authorList>
    </citation>
    <scope>NUCLEOTIDE SEQUENCE</scope>
</reference>
<dbReference type="PANTHER" id="PTHR31499">
    <property type="entry name" value="MYB FAMILY TRANSCRIPTION FACTOR PHL11"/>
    <property type="match status" value="1"/>
</dbReference>
<dbReference type="EMBL" id="GILB01001859">
    <property type="protein sequence ID" value="NUU82192.1"/>
    <property type="molecule type" value="Transcribed_RNA"/>
</dbReference>
<protein>
    <recommendedName>
        <fullName evidence="6">Myb-like domain-containing protein</fullName>
    </recommendedName>
</protein>
<dbReference type="AlphaFoldDB" id="A0A6M2EAY3"/>
<dbReference type="GO" id="GO:0005634">
    <property type="term" value="C:nucleus"/>
    <property type="evidence" value="ECO:0007669"/>
    <property type="project" value="UniProtKB-SubCell"/>
</dbReference>
<dbReference type="GO" id="GO:0003700">
    <property type="term" value="F:DNA-binding transcription factor activity"/>
    <property type="evidence" value="ECO:0007669"/>
    <property type="project" value="InterPro"/>
</dbReference>
<organism evidence="5">
    <name type="scientific">Populus davidiana</name>
    <dbReference type="NCBI Taxonomy" id="266767"/>
    <lineage>
        <taxon>Eukaryota</taxon>
        <taxon>Viridiplantae</taxon>
        <taxon>Streptophyta</taxon>
        <taxon>Embryophyta</taxon>
        <taxon>Tracheophyta</taxon>
        <taxon>Spermatophyta</taxon>
        <taxon>Magnoliopsida</taxon>
        <taxon>eudicotyledons</taxon>
        <taxon>Gunneridae</taxon>
        <taxon>Pentapetalae</taxon>
        <taxon>rosids</taxon>
        <taxon>fabids</taxon>
        <taxon>Malpighiales</taxon>
        <taxon>Salicaceae</taxon>
        <taxon>Saliceae</taxon>
        <taxon>Populus</taxon>
    </lineage>
</organism>
<evidence type="ECO:0000313" key="5">
    <source>
        <dbReference type="EMBL" id="NUU82192.1"/>
    </source>
</evidence>
<comment type="subcellular location">
    <subcellularLocation>
        <location evidence="1">Nucleus</location>
    </subcellularLocation>
</comment>
<dbReference type="GO" id="GO:0003677">
    <property type="term" value="F:DNA binding"/>
    <property type="evidence" value="ECO:0007669"/>
    <property type="project" value="InterPro"/>
</dbReference>
<dbReference type="PANTHER" id="PTHR31499:SF43">
    <property type="entry name" value="MYB FAMILY TRANSCRIPTION FACTOR APL"/>
    <property type="match status" value="1"/>
</dbReference>
<dbReference type="InterPro" id="IPR009057">
    <property type="entry name" value="Homeodomain-like_sf"/>
</dbReference>
<dbReference type="InterPro" id="IPR006447">
    <property type="entry name" value="Myb_dom_plants"/>
</dbReference>
<dbReference type="Gene3D" id="1.10.10.60">
    <property type="entry name" value="Homeodomain-like"/>
    <property type="match status" value="1"/>
</dbReference>
<dbReference type="InterPro" id="IPR046955">
    <property type="entry name" value="PHR1-like"/>
</dbReference>
<evidence type="ECO:0008006" key="6">
    <source>
        <dbReference type="Google" id="ProtNLM"/>
    </source>
</evidence>
<sequence length="121" mass="14136">MPSALMQTHDREPPCFQRESNHLLITTDPKPRLRWTLELHERFVDAVTLVSPAFFSMSEPYLEATPKAIMRIMGVKGLTLYHLKSHLQVNFSFISLDFQLHISSHLRISHFCCFLTMYTEI</sequence>